<comment type="caution">
    <text evidence="2">The sequence shown here is derived from an EMBL/GenBank/DDBJ whole genome shotgun (WGS) entry which is preliminary data.</text>
</comment>
<sequence>MTELRNLLHELSDQAMVYDVAQRAKDGGRRRRRRGRMMAGGGAALSIASVVIGLSVWHDAPPRPIPAYPASVSATPTKPAGPTVSCVAGELPQPPGYPRKAFVTGADPSGRFILGRAYPQGAGKRLLLWDGDTVNTVAMSGDDATLEDITTSGVAIGTSYLGDNPVSWTYRNGKTTRLAGDNATARALNESLIIVGVVGDWPVVWRNPSAQPEKLALPPGEWARGWAVAISDDGYIVGSVVAKVASGEGDTVGLLWRPDGTVERLAPPAGYSDTGGVGPTAIRGDWIIGRFMTSGRLVNVRWNRSTGGSVVFPAPVAWTVNALGSTGGVGEPALRLVSGEVIALPSNIDGYQGVNRGGIFQPDGVIAAISDDGHQVVGTLHDETFAGLAVRWSCR</sequence>
<protein>
    <submittedName>
        <fullName evidence="2">Uncharacterized protein</fullName>
    </submittedName>
</protein>
<dbReference type="Proteomes" id="UP000612899">
    <property type="component" value="Unassembled WGS sequence"/>
</dbReference>
<keyword evidence="3" id="KW-1185">Reference proteome</keyword>
<organism evidence="2 3">
    <name type="scientific">Rhizocola hellebori</name>
    <dbReference type="NCBI Taxonomy" id="1392758"/>
    <lineage>
        <taxon>Bacteria</taxon>
        <taxon>Bacillati</taxon>
        <taxon>Actinomycetota</taxon>
        <taxon>Actinomycetes</taxon>
        <taxon>Micromonosporales</taxon>
        <taxon>Micromonosporaceae</taxon>
        <taxon>Rhizocola</taxon>
    </lineage>
</organism>
<dbReference type="RefSeq" id="WP_203913434.1">
    <property type="nucleotide sequence ID" value="NZ_BONY01000074.1"/>
</dbReference>
<feature type="transmembrane region" description="Helical" evidence="1">
    <location>
        <begin position="37"/>
        <end position="57"/>
    </location>
</feature>
<keyword evidence="1" id="KW-0812">Transmembrane</keyword>
<gene>
    <name evidence="2" type="ORF">Rhe02_77680</name>
</gene>
<keyword evidence="1" id="KW-0472">Membrane</keyword>
<keyword evidence="1" id="KW-1133">Transmembrane helix</keyword>
<dbReference type="EMBL" id="BONY01000074">
    <property type="protein sequence ID" value="GIH09701.1"/>
    <property type="molecule type" value="Genomic_DNA"/>
</dbReference>
<evidence type="ECO:0000313" key="2">
    <source>
        <dbReference type="EMBL" id="GIH09701.1"/>
    </source>
</evidence>
<evidence type="ECO:0000256" key="1">
    <source>
        <dbReference type="SAM" id="Phobius"/>
    </source>
</evidence>
<reference evidence="2" key="1">
    <citation type="submission" date="2021-01" db="EMBL/GenBank/DDBJ databases">
        <title>Whole genome shotgun sequence of Rhizocola hellebori NBRC 109834.</title>
        <authorList>
            <person name="Komaki H."/>
            <person name="Tamura T."/>
        </authorList>
    </citation>
    <scope>NUCLEOTIDE SEQUENCE</scope>
    <source>
        <strain evidence="2">NBRC 109834</strain>
    </source>
</reference>
<name>A0A8J3VL68_9ACTN</name>
<accession>A0A8J3VL68</accession>
<evidence type="ECO:0000313" key="3">
    <source>
        <dbReference type="Proteomes" id="UP000612899"/>
    </source>
</evidence>
<proteinExistence type="predicted"/>
<dbReference type="AlphaFoldDB" id="A0A8J3VL68"/>